<dbReference type="PATRIC" id="fig|1076.23.peg.4865"/>
<reference evidence="1 2" key="1">
    <citation type="submission" date="2014-11" db="EMBL/GenBank/DDBJ databases">
        <title>Genomics and ecophysiology of heterotrophic nitrogen fixing bacteria isolated from estuarine surface water.</title>
        <authorList>
            <person name="Bentzon-Tilia M."/>
            <person name="Severin I."/>
            <person name="Hansen L.H."/>
            <person name="Riemann L."/>
        </authorList>
    </citation>
    <scope>NUCLEOTIDE SEQUENCE [LARGE SCALE GENOMIC DNA]</scope>
    <source>
        <strain evidence="1 2">BAL398</strain>
    </source>
</reference>
<dbReference type="EMBL" id="JXXE01000448">
    <property type="protein sequence ID" value="KIZ39245.1"/>
    <property type="molecule type" value="Genomic_DNA"/>
</dbReference>
<proteinExistence type="predicted"/>
<comment type="caution">
    <text evidence="1">The sequence shown here is derived from an EMBL/GenBank/DDBJ whole genome shotgun (WGS) entry which is preliminary data.</text>
</comment>
<evidence type="ECO:0000313" key="2">
    <source>
        <dbReference type="Proteomes" id="UP000032515"/>
    </source>
</evidence>
<dbReference type="Proteomes" id="UP000032515">
    <property type="component" value="Unassembled WGS sequence"/>
</dbReference>
<accession>A0A0D7EFF9</accession>
<gene>
    <name evidence="1" type="ORF">OO17_20945</name>
</gene>
<protein>
    <submittedName>
        <fullName evidence="1">Uncharacterized protein</fullName>
    </submittedName>
</protein>
<name>A0A0D7EFF9_RHOPL</name>
<dbReference type="AlphaFoldDB" id="A0A0D7EFF9"/>
<organism evidence="1 2">
    <name type="scientific">Rhodopseudomonas palustris</name>
    <dbReference type="NCBI Taxonomy" id="1076"/>
    <lineage>
        <taxon>Bacteria</taxon>
        <taxon>Pseudomonadati</taxon>
        <taxon>Pseudomonadota</taxon>
        <taxon>Alphaproteobacteria</taxon>
        <taxon>Hyphomicrobiales</taxon>
        <taxon>Nitrobacteraceae</taxon>
        <taxon>Rhodopseudomonas</taxon>
    </lineage>
</organism>
<sequence length="81" mass="8490">MGKANITRRGCSVSAANLENYGSMALIQAVDGCLVVAGALMGEPSLYRGACRSAIDAGPAFQRLHIFDTQSPDSVKAVELF</sequence>
<evidence type="ECO:0000313" key="1">
    <source>
        <dbReference type="EMBL" id="KIZ39245.1"/>
    </source>
</evidence>